<organism evidence="2 3">
    <name type="scientific">Actinomadura harenae</name>
    <dbReference type="NCBI Taxonomy" id="2483351"/>
    <lineage>
        <taxon>Bacteria</taxon>
        <taxon>Bacillati</taxon>
        <taxon>Actinomycetota</taxon>
        <taxon>Actinomycetes</taxon>
        <taxon>Streptosporangiales</taxon>
        <taxon>Thermomonosporaceae</taxon>
        <taxon>Actinomadura</taxon>
    </lineage>
</organism>
<dbReference type="RefSeq" id="WP_122198677.1">
    <property type="nucleotide sequence ID" value="NZ_JBHSKC010000011.1"/>
</dbReference>
<gene>
    <name evidence="2" type="ORF">EBO15_34555</name>
</gene>
<reference evidence="2 3" key="1">
    <citation type="submission" date="2018-10" db="EMBL/GenBank/DDBJ databases">
        <title>Isolation from soil.</title>
        <authorList>
            <person name="Hu J."/>
        </authorList>
    </citation>
    <scope>NUCLEOTIDE SEQUENCE [LARGE SCALE GENOMIC DNA]</scope>
    <source>
        <strain evidence="2 3">NEAU-Ht49</strain>
    </source>
</reference>
<sequence length="114" mass="11417">MYCSTCGDERRFERTPCLDGHGADCPERACVECGAAVLAGPDATLGDPWIVTPGDRPLVTQSDPAPPSRAPVPGPVPVAGPSALSLSTPAPSAPSDPASGEPGRTEPASARAVA</sequence>
<name>A0A3M2LK42_9ACTN</name>
<evidence type="ECO:0000313" key="3">
    <source>
        <dbReference type="Proteomes" id="UP000282674"/>
    </source>
</evidence>
<evidence type="ECO:0000313" key="2">
    <source>
        <dbReference type="EMBL" id="RMI37857.1"/>
    </source>
</evidence>
<dbReference type="Proteomes" id="UP000282674">
    <property type="component" value="Unassembled WGS sequence"/>
</dbReference>
<accession>A0A3M2LK42</accession>
<keyword evidence="3" id="KW-1185">Reference proteome</keyword>
<dbReference type="EMBL" id="RFFG01000097">
    <property type="protein sequence ID" value="RMI37857.1"/>
    <property type="molecule type" value="Genomic_DNA"/>
</dbReference>
<evidence type="ECO:0000256" key="1">
    <source>
        <dbReference type="SAM" id="MobiDB-lite"/>
    </source>
</evidence>
<proteinExistence type="predicted"/>
<feature type="compositionally biased region" description="Low complexity" evidence="1">
    <location>
        <begin position="79"/>
        <end position="102"/>
    </location>
</feature>
<comment type="caution">
    <text evidence="2">The sequence shown here is derived from an EMBL/GenBank/DDBJ whole genome shotgun (WGS) entry which is preliminary data.</text>
</comment>
<dbReference type="OrthoDB" id="3831322at2"/>
<feature type="region of interest" description="Disordered" evidence="1">
    <location>
        <begin position="41"/>
        <end position="114"/>
    </location>
</feature>
<feature type="compositionally biased region" description="Pro residues" evidence="1">
    <location>
        <begin position="64"/>
        <end position="78"/>
    </location>
</feature>
<dbReference type="AlphaFoldDB" id="A0A3M2LK42"/>
<protein>
    <submittedName>
        <fullName evidence="2">Uncharacterized protein</fullName>
    </submittedName>
</protein>